<evidence type="ECO:0000259" key="11">
    <source>
        <dbReference type="PROSITE" id="PS51873"/>
    </source>
</evidence>
<dbReference type="SMART" id="SM00184">
    <property type="entry name" value="RING"/>
    <property type="match status" value="2"/>
</dbReference>
<keyword evidence="13" id="KW-1185">Reference proteome</keyword>
<reference evidence="12" key="1">
    <citation type="submission" date="2021-09" db="EMBL/GenBank/DDBJ databases">
        <authorList>
            <consortium name="AG Swart"/>
            <person name="Singh M."/>
            <person name="Singh A."/>
            <person name="Seah K."/>
            <person name="Emmerich C."/>
        </authorList>
    </citation>
    <scope>NUCLEOTIDE SEQUENCE</scope>
    <source>
        <strain evidence="12">ATCC30299</strain>
    </source>
</reference>
<dbReference type="InterPro" id="IPR031127">
    <property type="entry name" value="E3_UB_ligase_RBR"/>
</dbReference>
<dbReference type="Gene3D" id="3.30.40.10">
    <property type="entry name" value="Zinc/RING finger domain, C3HC4 (zinc finger)"/>
    <property type="match status" value="1"/>
</dbReference>
<dbReference type="EMBL" id="CAJZBQ010000052">
    <property type="protein sequence ID" value="CAG9330989.1"/>
    <property type="molecule type" value="Genomic_DNA"/>
</dbReference>
<evidence type="ECO:0000256" key="4">
    <source>
        <dbReference type="ARBA" id="ARBA00022723"/>
    </source>
</evidence>
<dbReference type="GO" id="GO:0016567">
    <property type="term" value="P:protein ubiquitination"/>
    <property type="evidence" value="ECO:0007669"/>
    <property type="project" value="InterPro"/>
</dbReference>
<evidence type="ECO:0000256" key="1">
    <source>
        <dbReference type="ARBA" id="ARBA00001798"/>
    </source>
</evidence>
<proteinExistence type="predicted"/>
<dbReference type="CDD" id="cd20335">
    <property type="entry name" value="BRcat_RBR"/>
    <property type="match status" value="1"/>
</dbReference>
<sequence length="355" mass="41214">MDPSVIKIAMYIRQLNEIMDSKQYSKAKCKEVLDKIGPLLKNSQYQCIPKIIFNFDCANCHTKDLKKRIKLTCNHFICSPDCLKNLIEKITNGNIKEWRTSGCPVEGCAKEIPKEIIALGYGGPDELDKLLEPLLQCGICTMSKRASEFITLDCDHRYCEECFRGYFADLITQGKTSREHFVCPECSDEIDMQIITSRLSVEEREKLETYLLKNWQPSEEDKLNSIYFKCPTPNCTYSCLVPCNYEEVECLACAQKWCPRCQNPPHPQMTCEAYKERLNMNDDIKALMENENFTVCPWCQVLIEKNKGCKYMACTSEKCKGKRYFCFDCRTKLLERHQKHECPTPDILRNRCSVF</sequence>
<dbReference type="EC" id="2.3.2.31" evidence="2"/>
<dbReference type="GO" id="GO:0008270">
    <property type="term" value="F:zinc ion binding"/>
    <property type="evidence" value="ECO:0007669"/>
    <property type="project" value="UniProtKB-KW"/>
</dbReference>
<accession>A0AAU9JZ31</accession>
<evidence type="ECO:0000256" key="5">
    <source>
        <dbReference type="ARBA" id="ARBA00022737"/>
    </source>
</evidence>
<dbReference type="PROSITE" id="PS50089">
    <property type="entry name" value="ZF_RING_2"/>
    <property type="match status" value="1"/>
</dbReference>
<dbReference type="Gene3D" id="1.20.120.1750">
    <property type="match status" value="1"/>
</dbReference>
<dbReference type="AlphaFoldDB" id="A0AAU9JZ31"/>
<keyword evidence="4" id="KW-0479">Metal-binding</keyword>
<name>A0AAU9JZ31_9CILI</name>
<dbReference type="InterPro" id="IPR013083">
    <property type="entry name" value="Znf_RING/FYVE/PHD"/>
</dbReference>
<keyword evidence="7" id="KW-0833">Ubl conjugation pathway</keyword>
<dbReference type="InterPro" id="IPR044066">
    <property type="entry name" value="TRIAD_supradom"/>
</dbReference>
<keyword evidence="8" id="KW-0862">Zinc</keyword>
<evidence type="ECO:0000259" key="10">
    <source>
        <dbReference type="PROSITE" id="PS50089"/>
    </source>
</evidence>
<comment type="catalytic activity">
    <reaction evidence="1">
        <text>[E2 ubiquitin-conjugating enzyme]-S-ubiquitinyl-L-cysteine + [acceptor protein]-L-lysine = [E2 ubiquitin-conjugating enzyme]-L-cysteine + [acceptor protein]-N(6)-ubiquitinyl-L-lysine.</text>
        <dbReference type="EC" id="2.3.2.31"/>
    </reaction>
</comment>
<dbReference type="InterPro" id="IPR001841">
    <property type="entry name" value="Znf_RING"/>
</dbReference>
<feature type="domain" description="RING-type" evidence="11">
    <location>
        <begin position="133"/>
        <end position="346"/>
    </location>
</feature>
<evidence type="ECO:0000256" key="7">
    <source>
        <dbReference type="ARBA" id="ARBA00022786"/>
    </source>
</evidence>
<evidence type="ECO:0000256" key="9">
    <source>
        <dbReference type="PROSITE-ProRule" id="PRU00175"/>
    </source>
</evidence>
<keyword evidence="6 9" id="KW-0863">Zinc-finger</keyword>
<dbReference type="InterPro" id="IPR002867">
    <property type="entry name" value="IBR_dom"/>
</dbReference>
<evidence type="ECO:0000256" key="2">
    <source>
        <dbReference type="ARBA" id="ARBA00012251"/>
    </source>
</evidence>
<evidence type="ECO:0000313" key="13">
    <source>
        <dbReference type="Proteomes" id="UP001162131"/>
    </source>
</evidence>
<dbReference type="SUPFAM" id="SSF57850">
    <property type="entry name" value="RING/U-box"/>
    <property type="match status" value="2"/>
</dbReference>
<dbReference type="GO" id="GO:0061630">
    <property type="term" value="F:ubiquitin protein ligase activity"/>
    <property type="evidence" value="ECO:0007669"/>
    <property type="project" value="UniProtKB-EC"/>
</dbReference>
<dbReference type="PANTHER" id="PTHR11685">
    <property type="entry name" value="RBR FAMILY RING FINGER AND IBR DOMAIN-CONTAINING"/>
    <property type="match status" value="1"/>
</dbReference>
<protein>
    <recommendedName>
        <fullName evidence="2">RBR-type E3 ubiquitin transferase</fullName>
        <ecNumber evidence="2">2.3.2.31</ecNumber>
    </recommendedName>
</protein>
<evidence type="ECO:0000256" key="8">
    <source>
        <dbReference type="ARBA" id="ARBA00022833"/>
    </source>
</evidence>
<dbReference type="Proteomes" id="UP001162131">
    <property type="component" value="Unassembled WGS sequence"/>
</dbReference>
<comment type="caution">
    <text evidence="12">The sequence shown here is derived from an EMBL/GenBank/DDBJ whole genome shotgun (WGS) entry which is preliminary data.</text>
</comment>
<evidence type="ECO:0000256" key="6">
    <source>
        <dbReference type="ARBA" id="ARBA00022771"/>
    </source>
</evidence>
<dbReference type="Pfam" id="PF01485">
    <property type="entry name" value="IBR"/>
    <property type="match status" value="1"/>
</dbReference>
<evidence type="ECO:0000256" key="3">
    <source>
        <dbReference type="ARBA" id="ARBA00022679"/>
    </source>
</evidence>
<dbReference type="PROSITE" id="PS51873">
    <property type="entry name" value="TRIAD"/>
    <property type="match status" value="1"/>
</dbReference>
<keyword evidence="5" id="KW-0677">Repeat</keyword>
<evidence type="ECO:0000313" key="12">
    <source>
        <dbReference type="EMBL" id="CAG9330989.1"/>
    </source>
</evidence>
<organism evidence="12 13">
    <name type="scientific">Blepharisma stoltei</name>
    <dbReference type="NCBI Taxonomy" id="1481888"/>
    <lineage>
        <taxon>Eukaryota</taxon>
        <taxon>Sar</taxon>
        <taxon>Alveolata</taxon>
        <taxon>Ciliophora</taxon>
        <taxon>Postciliodesmatophora</taxon>
        <taxon>Heterotrichea</taxon>
        <taxon>Heterotrichida</taxon>
        <taxon>Blepharismidae</taxon>
        <taxon>Blepharisma</taxon>
    </lineage>
</organism>
<feature type="domain" description="RING-type" evidence="10">
    <location>
        <begin position="137"/>
        <end position="187"/>
    </location>
</feature>
<gene>
    <name evidence="12" type="ORF">BSTOLATCC_MIC52395</name>
</gene>
<keyword evidence="3" id="KW-0808">Transferase</keyword>